<comment type="caution">
    <text evidence="4">The sequence shown here is derived from an EMBL/GenBank/DDBJ whole genome shotgun (WGS) entry which is preliminary data.</text>
</comment>
<feature type="transmembrane region" description="Helical" evidence="2">
    <location>
        <begin position="218"/>
        <end position="237"/>
    </location>
</feature>
<sequence length="360" mass="39351">MIDYTGLECPICGEKFTAQDDIVVCPECGAPYHRACYLREGKCAFADKHGTAEAWQPPKKEAAQENAEAQSKDEKRCPRCGKSNSSQALFCDHCGLPLSGGQAAPPAYTASGGFPPFQGVPPQAPTGGPQNGPASPQGPFQSPFGAAPFFLDPMGGVNPNDQIDGAPVNDIAKLVQTNTAYYLPTFFNLRRYRRNRFNFCAFLCSGGWMLYRKQYKTGAIVTASMLLLFILEIYFTGLSQPIITNMLIQAGASPGTAVTMEQYMQAMQGLYSLPWTDMLILIIPFLCSLGRLIIMFIIGFTGNKMYCKHCVQKVLRIRESTGVPDEQALQLQQQGGVNTALAVCMLVCYVILMCIPQLMI</sequence>
<evidence type="ECO:0000313" key="4">
    <source>
        <dbReference type="EMBL" id="RAQ25548.1"/>
    </source>
</evidence>
<feature type="transmembrane region" description="Helical" evidence="2">
    <location>
        <begin position="278"/>
        <end position="300"/>
    </location>
</feature>
<reference evidence="4 5" key="1">
    <citation type="submission" date="2018-06" db="EMBL/GenBank/DDBJ databases">
        <title>Noncontiguous genome sequence of Ruminococcaceae bacterium ASD2818.</title>
        <authorList>
            <person name="Chaplin A.V."/>
            <person name="Sokolova S.R."/>
            <person name="Kochetkova T.O."/>
            <person name="Goltsov A.Y."/>
            <person name="Trofimov D.Y."/>
            <person name="Efimov B.A."/>
        </authorList>
    </citation>
    <scope>NUCLEOTIDE SEQUENCE [LARGE SCALE GENOMIC DNA]</scope>
    <source>
        <strain evidence="4 5">ASD2818</strain>
    </source>
</reference>
<feature type="transmembrane region" description="Helical" evidence="2">
    <location>
        <begin position="340"/>
        <end position="359"/>
    </location>
</feature>
<protein>
    <recommendedName>
        <fullName evidence="3">Putative zinc-ribbon domain-containing protein</fullName>
    </recommendedName>
</protein>
<keyword evidence="2" id="KW-0472">Membrane</keyword>
<dbReference type="Proteomes" id="UP000249377">
    <property type="component" value="Unassembled WGS sequence"/>
</dbReference>
<keyword evidence="2" id="KW-0812">Transmembrane</keyword>
<evidence type="ECO:0000256" key="1">
    <source>
        <dbReference type="SAM" id="MobiDB-lite"/>
    </source>
</evidence>
<dbReference type="EMBL" id="QLYR01000008">
    <property type="protein sequence ID" value="RAQ25548.1"/>
    <property type="molecule type" value="Genomic_DNA"/>
</dbReference>
<dbReference type="InterPro" id="IPR059113">
    <property type="entry name" value="Znf_ribbon"/>
</dbReference>
<dbReference type="AlphaFoldDB" id="A0A328UA03"/>
<dbReference type="RefSeq" id="WP_112333239.1">
    <property type="nucleotide sequence ID" value="NZ_QLYR01000008.1"/>
</dbReference>
<keyword evidence="2" id="KW-1133">Transmembrane helix</keyword>
<evidence type="ECO:0000313" key="5">
    <source>
        <dbReference type="Proteomes" id="UP000249377"/>
    </source>
</evidence>
<accession>A0A328UA03</accession>
<dbReference type="Gene3D" id="3.30.40.10">
    <property type="entry name" value="Zinc/RING finger domain, C3HC4 (zinc finger)"/>
    <property type="match status" value="1"/>
</dbReference>
<dbReference type="InterPro" id="IPR013083">
    <property type="entry name" value="Znf_RING/FYVE/PHD"/>
</dbReference>
<feature type="region of interest" description="Disordered" evidence="1">
    <location>
        <begin position="110"/>
        <end position="139"/>
    </location>
</feature>
<dbReference type="InterPro" id="IPR039522">
    <property type="entry name" value="RING_finger_1_prok"/>
</dbReference>
<gene>
    <name evidence="4" type="ORF">DPQ25_11060</name>
</gene>
<evidence type="ECO:0000259" key="3">
    <source>
        <dbReference type="Pfam" id="PF13248"/>
    </source>
</evidence>
<evidence type="ECO:0000256" key="2">
    <source>
        <dbReference type="SAM" id="Phobius"/>
    </source>
</evidence>
<organism evidence="4 5">
    <name type="scientific">Hydrogeniiclostridium mannosilyticum</name>
    <dbReference type="NCBI Taxonomy" id="2764322"/>
    <lineage>
        <taxon>Bacteria</taxon>
        <taxon>Bacillati</taxon>
        <taxon>Bacillota</taxon>
        <taxon>Clostridia</taxon>
        <taxon>Eubacteriales</taxon>
        <taxon>Acutalibacteraceae</taxon>
        <taxon>Hydrogeniiclostridium</taxon>
    </lineage>
</organism>
<name>A0A328UA03_9FIRM</name>
<dbReference type="Pfam" id="PF14446">
    <property type="entry name" value="Prok-RING_1"/>
    <property type="match status" value="1"/>
</dbReference>
<keyword evidence="5" id="KW-1185">Reference proteome</keyword>
<dbReference type="Pfam" id="PF13248">
    <property type="entry name" value="Zn_ribbon_3"/>
    <property type="match status" value="1"/>
</dbReference>
<proteinExistence type="predicted"/>
<feature type="region of interest" description="Disordered" evidence="1">
    <location>
        <begin position="54"/>
        <end position="80"/>
    </location>
</feature>
<feature type="domain" description="Putative zinc-ribbon" evidence="3">
    <location>
        <begin position="74"/>
        <end position="98"/>
    </location>
</feature>